<keyword evidence="2" id="KW-0175">Coiled coil</keyword>
<feature type="coiled-coil region" evidence="2">
    <location>
        <begin position="57"/>
        <end position="91"/>
    </location>
</feature>
<dbReference type="PANTHER" id="PTHR10098">
    <property type="entry name" value="RAPSYN-RELATED"/>
    <property type="match status" value="1"/>
</dbReference>
<dbReference type="Proteomes" id="UP000032512">
    <property type="component" value="Unassembled WGS sequence"/>
</dbReference>
<sequence length="406" mass="48191">MQFGPLIKFYRIRHGLTQTELAKGICSVSHLSKIESNSKEANGETMSLLLERLGVNLVSITKNEEQIKQLIKELNEKIDFIQEEEADTIMQLGKQFEEIIPFTTYLHTYELTKFRYLIFKHRFTEAHEQYESLKKQKKIFSQPQMTLFSYLHAVMLLKKRIYKKADKILDTIGKGSKFDIPDGELLYHRALAKTSPEDLGYAIYYGKMALQEFMEQHNFKRILHALMLLGINYTNSKIYEEAEDCYKNLIRNAEILQEKKLLPEIYHNMAYLQKKLKNYKKAIFFFEKSLSLQTKGTQHYLITLFSIGEIQYELQNKEKARKAFEEVYELSKDTENRKYRLLANYYLLTWDAPEKSLDYSETLVIPFLEKSDGKSEELIWFYKMLSNHYRKMGRFDQAVKYIEKIN</sequence>
<accession>A0A0D6Z7Q6</accession>
<comment type="caution">
    <text evidence="4">The sequence shown here is derived from an EMBL/GenBank/DDBJ whole genome shotgun (WGS) entry which is preliminary data.</text>
</comment>
<dbReference type="PROSITE" id="PS50943">
    <property type="entry name" value="HTH_CROC1"/>
    <property type="match status" value="1"/>
</dbReference>
<dbReference type="EMBL" id="JXIQ01000111">
    <property type="protein sequence ID" value="KIY21355.1"/>
    <property type="molecule type" value="Genomic_DNA"/>
</dbReference>
<evidence type="ECO:0000256" key="1">
    <source>
        <dbReference type="PROSITE-ProRule" id="PRU00339"/>
    </source>
</evidence>
<keyword evidence="5" id="KW-1185">Reference proteome</keyword>
<feature type="repeat" description="TPR" evidence="1">
    <location>
        <begin position="263"/>
        <end position="296"/>
    </location>
</feature>
<dbReference type="InterPro" id="IPR010982">
    <property type="entry name" value="Lambda_DNA-bd_dom_sf"/>
</dbReference>
<dbReference type="SUPFAM" id="SSF47413">
    <property type="entry name" value="lambda repressor-like DNA-binding domains"/>
    <property type="match status" value="1"/>
</dbReference>
<evidence type="ECO:0000313" key="5">
    <source>
        <dbReference type="Proteomes" id="UP000032512"/>
    </source>
</evidence>
<dbReference type="Pfam" id="PF13424">
    <property type="entry name" value="TPR_12"/>
    <property type="match status" value="1"/>
</dbReference>
<dbReference type="RefSeq" id="WP_044394795.1">
    <property type="nucleotide sequence ID" value="NZ_JXIQ01000111.1"/>
</dbReference>
<organism evidence="4 5">
    <name type="scientific">Mesobacillus subterraneus</name>
    <dbReference type="NCBI Taxonomy" id="285983"/>
    <lineage>
        <taxon>Bacteria</taxon>
        <taxon>Bacillati</taxon>
        <taxon>Bacillota</taxon>
        <taxon>Bacilli</taxon>
        <taxon>Bacillales</taxon>
        <taxon>Bacillaceae</taxon>
        <taxon>Mesobacillus</taxon>
    </lineage>
</organism>
<dbReference type="InterPro" id="IPR001387">
    <property type="entry name" value="Cro/C1-type_HTH"/>
</dbReference>
<dbReference type="Pfam" id="PF01381">
    <property type="entry name" value="HTH_3"/>
    <property type="match status" value="1"/>
</dbReference>
<dbReference type="PROSITE" id="PS50005">
    <property type="entry name" value="TPR"/>
    <property type="match status" value="2"/>
</dbReference>
<dbReference type="AlphaFoldDB" id="A0A0D6Z7Q6"/>
<dbReference type="OrthoDB" id="252257at2"/>
<evidence type="ECO:0000313" key="4">
    <source>
        <dbReference type="EMBL" id="KIY21355.1"/>
    </source>
</evidence>
<dbReference type="CDD" id="cd00093">
    <property type="entry name" value="HTH_XRE"/>
    <property type="match status" value="1"/>
</dbReference>
<dbReference type="InterPro" id="IPR019734">
    <property type="entry name" value="TPR_rpt"/>
</dbReference>
<proteinExistence type="predicted"/>
<feature type="domain" description="HTH cro/C1-type" evidence="3">
    <location>
        <begin position="7"/>
        <end position="60"/>
    </location>
</feature>
<dbReference type="InterPro" id="IPR011990">
    <property type="entry name" value="TPR-like_helical_dom_sf"/>
</dbReference>
<feature type="repeat" description="TPR" evidence="1">
    <location>
        <begin position="301"/>
        <end position="334"/>
    </location>
</feature>
<protein>
    <recommendedName>
        <fullName evidence="3">HTH cro/C1-type domain-containing protein</fullName>
    </recommendedName>
</protein>
<gene>
    <name evidence="4" type="ORF">UB32_14450</name>
</gene>
<evidence type="ECO:0000259" key="3">
    <source>
        <dbReference type="PROSITE" id="PS50943"/>
    </source>
</evidence>
<keyword evidence="1" id="KW-0802">TPR repeat</keyword>
<name>A0A0D6Z7Q6_9BACI</name>
<dbReference type="SUPFAM" id="SSF48452">
    <property type="entry name" value="TPR-like"/>
    <property type="match status" value="1"/>
</dbReference>
<dbReference type="PATRIC" id="fig|285983.3.peg.1753"/>
<dbReference type="GO" id="GO:0003677">
    <property type="term" value="F:DNA binding"/>
    <property type="evidence" value="ECO:0007669"/>
    <property type="project" value="InterPro"/>
</dbReference>
<evidence type="ECO:0000256" key="2">
    <source>
        <dbReference type="SAM" id="Coils"/>
    </source>
</evidence>
<dbReference type="Gene3D" id="1.25.40.10">
    <property type="entry name" value="Tetratricopeptide repeat domain"/>
    <property type="match status" value="2"/>
</dbReference>
<reference evidence="4 5" key="1">
    <citation type="submission" date="2015-01" db="EMBL/GenBank/DDBJ databases">
        <title>Draft genome sequences of the supercritical CO2 tolerant bacteria Bacillus subterraneus MITOT1 and Bacillus cereus MIT0214.</title>
        <authorList>
            <person name="Peet K.C."/>
            <person name="Thompson J.R."/>
        </authorList>
    </citation>
    <scope>NUCLEOTIDE SEQUENCE [LARGE SCALE GENOMIC DNA]</scope>
    <source>
        <strain evidence="4 5">MITOT1</strain>
    </source>
</reference>
<dbReference type="SMART" id="SM00530">
    <property type="entry name" value="HTH_XRE"/>
    <property type="match status" value="1"/>
</dbReference>
<dbReference type="SMART" id="SM00028">
    <property type="entry name" value="TPR"/>
    <property type="match status" value="3"/>
</dbReference>